<evidence type="ECO:0000313" key="1">
    <source>
        <dbReference type="EMBL" id="KAJ0180046.1"/>
    </source>
</evidence>
<dbReference type="EMBL" id="CM034393">
    <property type="protein sequence ID" value="KAJ0180046.1"/>
    <property type="molecule type" value="Genomic_DNA"/>
</dbReference>
<reference evidence="1 2" key="1">
    <citation type="journal article" date="2021" name="Front. Genet.">
        <title>Chromosome-Level Genome Assembly Reveals Significant Gene Expansion in the Toll and IMD Signaling Pathways of Dendrolimus kikuchii.</title>
        <authorList>
            <person name="Zhou J."/>
            <person name="Wu P."/>
            <person name="Xiong Z."/>
            <person name="Liu N."/>
            <person name="Zhao N."/>
            <person name="Ji M."/>
            <person name="Qiu Y."/>
            <person name="Yang B."/>
        </authorList>
    </citation>
    <scope>NUCLEOTIDE SEQUENCE [LARGE SCALE GENOMIC DNA]</scope>
    <source>
        <strain evidence="1">Ann1</strain>
    </source>
</reference>
<sequence length="1258" mass="142590">MDDIYEDLENYNDAEEIKRLRSENQFLKSKIEDNGLEIKKLQEDLDRITEEYHKLERNYSSLLKTARQEIERKTQTITNLNIDKDVMIVNYVQNNNNRKILRPKTHCDCPCIHTKKPKEEKSLISKECNIIKLSSTLNVKLETKEQKRDTITENKNKCVIEKDNEIKVDKKPLSIRDRRKSMPILSDNPVKFNSDDEYEVHTPRETKRSKDNTSKDNNDRRLASTNGNAKGKKTSKTPSTEEKSSHYHDLPKHRTRRGTRWENERGLRDKYDNSKPRRYSPERHNWRENPYQKLEKRRTRVLESPPHDKYDRYHSKNHRDSRHYDRPQPYDFDKHRYYDDKPTKHKLPTDYEEPIKKRPRFDSQRRYPVDDKIRYEVEMESDSLADTLEQLESQYASCQSPDYEQMDALTSHPLKEIRETASSPLEDPRETSKRYVLRLDDKGKKTLTTVIGRNVQVKSINRENWCLPKFNVPELLVNQPLHCDEHIIKDIYGDIDDVHVAHNISMESGEILEPLSLNRSKAHDNLESHQNSSVNNKLNDQEKDQKQTESSKQVSFDKYRIPKIKHCDNKINLDNPIKSLSEESRQIPKEPSKDTTKNEKGKVISEKEKPFIFSSTYNKNGHEKNNECPGNDKLASHNIEYHISIKGIVEGDLELSDETSDNTELKHLYVNKTEQCEDNKMKDQGVINKNTQTSVVEGKDKEIIADKPKSAQNSRRKGSNKEDNSKRVSPVSIAKSKSRKKSHKQKDIEEIESCSKPVQQEKKVKSKKDKEPKEINSSKFKELFGTDSSSLITPEDLGLAPSKVSGKYVPLFEDAQDATDVEQIAKVKQDLMDIEKHLDPKTNEGDHTNNASRVNNIEESKNTEINRRVINSKSPPISISVNNISLVENTNHLNDASLHNTELLDNSTSIVNITPIGCATATLVSIANLKPDIRDLSLTSNNDPLINSTLVAHTTTAVSSALITRALATATSTTIAIPTYIDRTTDTAPAVVSNFTHSAGTAAVTKIDSTLVGINAGTSTTMTNPTLIHRTAGRAPVTMGDFTFIDRTAEMTPATMANPTLIDGTAGTASTSMSNITFIDSTNSIGPAIITNPTVICRTADTAPIGNPAHSSNFIPKTDMYTNLNPGKSKDSDVVKTIIISSGTQPQSVETPINARIEPLVVNMDHLGEDAMPNEFKYKNLESLKALATSTPHKELKTSPQPVLKVNDSINSSNDLNKANVITEKSESSVSVSQSEIDVPDVRIFVQRRRKIRKKPAS</sequence>
<comment type="caution">
    <text evidence="1">The sequence shown here is derived from an EMBL/GenBank/DDBJ whole genome shotgun (WGS) entry which is preliminary data.</text>
</comment>
<proteinExistence type="predicted"/>
<dbReference type="Proteomes" id="UP000824533">
    <property type="component" value="Linkage Group LG07"/>
</dbReference>
<name>A0ACC1D8P2_9NEOP</name>
<organism evidence="1 2">
    <name type="scientific">Dendrolimus kikuchii</name>
    <dbReference type="NCBI Taxonomy" id="765133"/>
    <lineage>
        <taxon>Eukaryota</taxon>
        <taxon>Metazoa</taxon>
        <taxon>Ecdysozoa</taxon>
        <taxon>Arthropoda</taxon>
        <taxon>Hexapoda</taxon>
        <taxon>Insecta</taxon>
        <taxon>Pterygota</taxon>
        <taxon>Neoptera</taxon>
        <taxon>Endopterygota</taxon>
        <taxon>Lepidoptera</taxon>
        <taxon>Glossata</taxon>
        <taxon>Ditrysia</taxon>
        <taxon>Bombycoidea</taxon>
        <taxon>Lasiocampidae</taxon>
        <taxon>Dendrolimus</taxon>
    </lineage>
</organism>
<protein>
    <submittedName>
        <fullName evidence="1">Uncharacterized protein</fullName>
    </submittedName>
</protein>
<evidence type="ECO:0000313" key="2">
    <source>
        <dbReference type="Proteomes" id="UP000824533"/>
    </source>
</evidence>
<keyword evidence="2" id="KW-1185">Reference proteome</keyword>
<accession>A0ACC1D8P2</accession>
<gene>
    <name evidence="1" type="ORF">K1T71_004637</name>
</gene>